<dbReference type="EMBL" id="MBFE02000021">
    <property type="protein sequence ID" value="MUO44602.1"/>
    <property type="molecule type" value="Genomic_DNA"/>
</dbReference>
<keyword evidence="6 7" id="KW-0472">Membrane</keyword>
<evidence type="ECO:0000256" key="5">
    <source>
        <dbReference type="ARBA" id="ARBA00022989"/>
    </source>
</evidence>
<keyword evidence="5 7" id="KW-1133">Transmembrane helix</keyword>
<dbReference type="RefSeq" id="WP_015915337.1">
    <property type="nucleotide sequence ID" value="NZ_AP023268.1"/>
</dbReference>
<dbReference type="Proteomes" id="UP000477951">
    <property type="component" value="Unassembled WGS sequence"/>
</dbReference>
<comment type="subcellular location">
    <subcellularLocation>
        <location evidence="1">Cell membrane</location>
        <topology evidence="1">Multi-pass membrane protein</topology>
    </subcellularLocation>
</comment>
<reference evidence="14 15" key="2">
    <citation type="submission" date="2019-12" db="EMBL/GenBank/DDBJ databases">
        <title>Whole-genome sequencing of Allorhizobium vitis.</title>
        <authorList>
            <person name="Gan H.M."/>
            <person name="Szegedi E."/>
            <person name="Burr T."/>
            <person name="Savka M.A."/>
        </authorList>
    </citation>
    <scope>NUCLEOTIDE SEQUENCE [LARGE SCALE GENOMIC DNA]</scope>
    <source>
        <strain evidence="11 14">CG415</strain>
        <strain evidence="10 15">CG516</strain>
    </source>
</reference>
<dbReference type="Proteomes" id="UP000179454">
    <property type="component" value="Unassembled WGS sequence"/>
</dbReference>
<evidence type="ECO:0000313" key="9">
    <source>
        <dbReference type="EMBL" id="MUP12249.1"/>
    </source>
</evidence>
<dbReference type="EMBL" id="WPHR01000001">
    <property type="protein sequence ID" value="MUZ71258.1"/>
    <property type="molecule type" value="Genomic_DNA"/>
</dbReference>
<dbReference type="Pfam" id="PF01899">
    <property type="entry name" value="MNHE"/>
    <property type="match status" value="1"/>
</dbReference>
<organism evidence="10 15">
    <name type="scientific">Agrobacterium vitis</name>
    <name type="common">Rhizobium vitis</name>
    <dbReference type="NCBI Taxonomy" id="373"/>
    <lineage>
        <taxon>Bacteria</taxon>
        <taxon>Pseudomonadati</taxon>
        <taxon>Pseudomonadota</taxon>
        <taxon>Alphaproteobacteria</taxon>
        <taxon>Hyphomicrobiales</taxon>
        <taxon>Rhizobiaceae</taxon>
        <taxon>Rhizobium/Agrobacterium group</taxon>
        <taxon>Agrobacterium</taxon>
    </lineage>
</organism>
<dbReference type="EMBL" id="WPHU01000006">
    <property type="protein sequence ID" value="MVA57355.1"/>
    <property type="molecule type" value="Genomic_DNA"/>
</dbReference>
<dbReference type="EMBL" id="MBFA02000015">
    <property type="protein sequence ID" value="MUP12249.1"/>
    <property type="molecule type" value="Genomic_DNA"/>
</dbReference>
<dbReference type="Proteomes" id="UP000179536">
    <property type="component" value="Unassembled WGS sequence"/>
</dbReference>
<dbReference type="PANTHER" id="PTHR34584">
    <property type="entry name" value="NA(+)/H(+) ANTIPORTER SUBUNIT E1"/>
    <property type="match status" value="1"/>
</dbReference>
<evidence type="ECO:0000313" key="12">
    <source>
        <dbReference type="Proteomes" id="UP000179454"/>
    </source>
</evidence>
<comment type="caution">
    <text evidence="10">The sequence shown here is derived from an EMBL/GenBank/DDBJ whole genome shotgun (WGS) entry which is preliminary data.</text>
</comment>
<evidence type="ECO:0000256" key="6">
    <source>
        <dbReference type="ARBA" id="ARBA00023136"/>
    </source>
</evidence>
<dbReference type="PIRSF" id="PIRSF019239">
    <property type="entry name" value="MrpE"/>
    <property type="match status" value="1"/>
</dbReference>
<dbReference type="AlphaFoldDB" id="A0A1S2EIA3"/>
<accession>A0A1S2EIA3</accession>
<dbReference type="GO" id="GO:0005886">
    <property type="term" value="C:plasma membrane"/>
    <property type="evidence" value="ECO:0007669"/>
    <property type="project" value="UniProtKB-SubCell"/>
</dbReference>
<evidence type="ECO:0000256" key="1">
    <source>
        <dbReference type="ARBA" id="ARBA00004651"/>
    </source>
</evidence>
<evidence type="ECO:0000313" key="13">
    <source>
        <dbReference type="Proteomes" id="UP000179536"/>
    </source>
</evidence>
<evidence type="ECO:0000313" key="15">
    <source>
        <dbReference type="Proteomes" id="UP000477951"/>
    </source>
</evidence>
<evidence type="ECO:0000313" key="10">
    <source>
        <dbReference type="EMBL" id="MUZ71258.1"/>
    </source>
</evidence>
<dbReference type="Proteomes" id="UP000440716">
    <property type="component" value="Unassembled WGS sequence"/>
</dbReference>
<name>A0A1S2EIA3_AGRVI</name>
<dbReference type="OMA" id="RCRSDLM"/>
<proteinExistence type="inferred from homology"/>
<sequence length="157" mass="17452">MRLLILNLLMAIIWVAVTGSASLHNLLFGFVLSLAVVGLLREQIGGVSYLNRTWRILSLLLLFLSELAKSAWKVTIMVLSPGLDIKPGIFAFPLSVERDFEITLLANLITLTPGTLSVDVSEDRKILYVHALDCSDPDAARRDIAEGFERKIREAFQ</sequence>
<evidence type="ECO:0000313" key="8">
    <source>
        <dbReference type="EMBL" id="MUO44602.1"/>
    </source>
</evidence>
<dbReference type="PANTHER" id="PTHR34584:SF1">
    <property type="entry name" value="NA(+)_H(+) ANTIPORTER SUBUNIT E1"/>
    <property type="match status" value="1"/>
</dbReference>
<keyword evidence="4 7" id="KW-0812">Transmembrane</keyword>
<keyword evidence="12" id="KW-1185">Reference proteome</keyword>
<evidence type="ECO:0000256" key="4">
    <source>
        <dbReference type="ARBA" id="ARBA00022692"/>
    </source>
</evidence>
<dbReference type="GO" id="GO:0008324">
    <property type="term" value="F:monoatomic cation transmembrane transporter activity"/>
    <property type="evidence" value="ECO:0007669"/>
    <property type="project" value="InterPro"/>
</dbReference>
<dbReference type="OrthoDB" id="9807187at2"/>
<evidence type="ECO:0000256" key="2">
    <source>
        <dbReference type="ARBA" id="ARBA00006228"/>
    </source>
</evidence>
<keyword evidence="3" id="KW-1003">Cell membrane</keyword>
<evidence type="ECO:0000256" key="3">
    <source>
        <dbReference type="ARBA" id="ARBA00022475"/>
    </source>
</evidence>
<evidence type="ECO:0000313" key="14">
    <source>
        <dbReference type="Proteomes" id="UP000440716"/>
    </source>
</evidence>
<dbReference type="NCBIfam" id="NF006519">
    <property type="entry name" value="PRK08965.1-3"/>
    <property type="match status" value="1"/>
</dbReference>
<evidence type="ECO:0000313" key="11">
    <source>
        <dbReference type="EMBL" id="MVA57355.1"/>
    </source>
</evidence>
<comment type="similarity">
    <text evidence="2">Belongs to the CPA3 antiporters (TC 2.A.63) subunit E family.</text>
</comment>
<reference evidence="12 13" key="1">
    <citation type="submission" date="2019-11" db="EMBL/GenBank/DDBJ databases">
        <title>Whole-genome sequencing of Allorhizobium vitis.</title>
        <authorList>
            <person name="Gan H.M."/>
            <person name="Savka M.A."/>
        </authorList>
    </citation>
    <scope>NUCLEOTIDE SEQUENCE [LARGE SCALE GENOMIC DNA]</scope>
    <source>
        <strain evidence="9 13">RF2/1</strain>
        <strain evidence="8 12">T1/7</strain>
    </source>
</reference>
<protein>
    <submittedName>
        <fullName evidence="10">Na+/H+ antiporter subunit E</fullName>
    </submittedName>
</protein>
<feature type="transmembrane region" description="Helical" evidence="7">
    <location>
        <begin position="12"/>
        <end position="40"/>
    </location>
</feature>
<gene>
    <name evidence="9" type="ORF">BBK91_020530</name>
    <name evidence="8" type="ORF">BBL17_022735</name>
    <name evidence="11" type="ORF">GOZ88_14730</name>
    <name evidence="10" type="ORF">GOZ90_01095</name>
</gene>
<evidence type="ECO:0000256" key="7">
    <source>
        <dbReference type="SAM" id="Phobius"/>
    </source>
</evidence>
<dbReference type="InterPro" id="IPR002758">
    <property type="entry name" value="Cation_antiport_E"/>
</dbReference>